<keyword evidence="3" id="KW-1185">Reference proteome</keyword>
<reference evidence="2 3" key="1">
    <citation type="submission" date="2019-09" db="EMBL/GenBank/DDBJ databases">
        <authorList>
            <person name="Wang X."/>
        </authorList>
    </citation>
    <scope>NUCLEOTIDE SEQUENCE [LARGE SCALE GENOMIC DNA]</scope>
    <source>
        <strain evidence="2 3">CICC 11023</strain>
    </source>
</reference>
<accession>A0A5N0EFS9</accession>
<evidence type="ECO:0000313" key="3">
    <source>
        <dbReference type="Proteomes" id="UP000323876"/>
    </source>
</evidence>
<dbReference type="Pfam" id="PF04149">
    <property type="entry name" value="DUF397"/>
    <property type="match status" value="1"/>
</dbReference>
<organism evidence="2 3">
    <name type="scientific">Nocardia colli</name>
    <dbReference type="NCBI Taxonomy" id="2545717"/>
    <lineage>
        <taxon>Bacteria</taxon>
        <taxon>Bacillati</taxon>
        <taxon>Actinomycetota</taxon>
        <taxon>Actinomycetes</taxon>
        <taxon>Mycobacteriales</taxon>
        <taxon>Nocardiaceae</taxon>
        <taxon>Nocardia</taxon>
    </lineage>
</organism>
<protein>
    <submittedName>
        <fullName evidence="2">DUF397 domain-containing protein</fullName>
    </submittedName>
</protein>
<comment type="caution">
    <text evidence="2">The sequence shown here is derived from an EMBL/GenBank/DDBJ whole genome shotgun (WGS) entry which is preliminary data.</text>
</comment>
<name>A0A5N0EFS9_9NOCA</name>
<dbReference type="InterPro" id="IPR007278">
    <property type="entry name" value="DUF397"/>
</dbReference>
<evidence type="ECO:0000259" key="1">
    <source>
        <dbReference type="Pfam" id="PF04149"/>
    </source>
</evidence>
<proteinExistence type="predicted"/>
<sequence>MNTDRSTTAWFKSSYSSPTQDCVEVAFLGDGMVGVRDSKNPDGSSLVFSSGEWDAFTAGLAGGGLDLSRG</sequence>
<dbReference type="EMBL" id="VXLC01000006">
    <property type="protein sequence ID" value="KAA8887429.1"/>
    <property type="molecule type" value="Genomic_DNA"/>
</dbReference>
<dbReference type="Proteomes" id="UP000323876">
    <property type="component" value="Unassembled WGS sequence"/>
</dbReference>
<feature type="domain" description="DUF397" evidence="1">
    <location>
        <begin position="9"/>
        <end position="60"/>
    </location>
</feature>
<gene>
    <name evidence="2" type="ORF">F3087_17170</name>
</gene>
<dbReference type="RefSeq" id="WP_150403005.1">
    <property type="nucleotide sequence ID" value="NZ_VXLC01000006.1"/>
</dbReference>
<dbReference type="OrthoDB" id="4299240at2"/>
<dbReference type="AlphaFoldDB" id="A0A5N0EFS9"/>
<evidence type="ECO:0000313" key="2">
    <source>
        <dbReference type="EMBL" id="KAA8887429.1"/>
    </source>
</evidence>